<evidence type="ECO:0000256" key="6">
    <source>
        <dbReference type="ARBA" id="ARBA00023055"/>
    </source>
</evidence>
<dbReference type="InterPro" id="IPR014756">
    <property type="entry name" value="Ig_E-set"/>
</dbReference>
<dbReference type="SUPFAM" id="SSF81296">
    <property type="entry name" value="E set domains"/>
    <property type="match status" value="1"/>
</dbReference>
<dbReference type="Proteomes" id="UP001255856">
    <property type="component" value="Unassembled WGS sequence"/>
</dbReference>
<comment type="caution">
    <text evidence="8">The sequence shown here is derived from an EMBL/GenBank/DDBJ whole genome shotgun (WGS) entry which is preliminary data.</text>
</comment>
<feature type="domain" description="MD-2-related lipid-recognition" evidence="7">
    <location>
        <begin position="27"/>
        <end position="97"/>
    </location>
</feature>
<keyword evidence="5" id="KW-0732">Signal</keyword>
<evidence type="ECO:0000256" key="5">
    <source>
        <dbReference type="ARBA" id="ARBA00022729"/>
    </source>
</evidence>
<dbReference type="InterPro" id="IPR003172">
    <property type="entry name" value="ML_dom"/>
</dbReference>
<proteinExistence type="inferred from homology"/>
<organism evidence="8 9">
    <name type="scientific">Prototheca wickerhamii</name>
    <dbReference type="NCBI Taxonomy" id="3111"/>
    <lineage>
        <taxon>Eukaryota</taxon>
        <taxon>Viridiplantae</taxon>
        <taxon>Chlorophyta</taxon>
        <taxon>core chlorophytes</taxon>
        <taxon>Trebouxiophyceae</taxon>
        <taxon>Chlorellales</taxon>
        <taxon>Chlorellaceae</taxon>
        <taxon>Prototheca</taxon>
    </lineage>
</organism>
<dbReference type="GO" id="GO:0032934">
    <property type="term" value="F:sterol binding"/>
    <property type="evidence" value="ECO:0007669"/>
    <property type="project" value="InterPro"/>
</dbReference>
<reference evidence="8" key="1">
    <citation type="submission" date="2021-01" db="EMBL/GenBank/DDBJ databases">
        <authorList>
            <person name="Eckstrom K.M.E."/>
        </authorList>
    </citation>
    <scope>NUCLEOTIDE SEQUENCE</scope>
    <source>
        <strain evidence="8">UVCC 0001</strain>
    </source>
</reference>
<dbReference type="PANTHER" id="PTHR11306:SF0">
    <property type="entry name" value="PHOSPHATIDYLGLYCEROL_PHOSPHATIDYLINOSITOL TRANSFER PROTEIN"/>
    <property type="match status" value="1"/>
</dbReference>
<dbReference type="GO" id="GO:0015918">
    <property type="term" value="P:sterol transport"/>
    <property type="evidence" value="ECO:0007669"/>
    <property type="project" value="InterPro"/>
</dbReference>
<accession>A0AAD9II99</accession>
<protein>
    <recommendedName>
        <fullName evidence="7">MD-2-related lipid-recognition domain-containing protein</fullName>
    </recommendedName>
</protein>
<keyword evidence="6" id="KW-0445">Lipid transport</keyword>
<name>A0AAD9II99_PROWI</name>
<dbReference type="InterPro" id="IPR039670">
    <property type="entry name" value="NPC2-like"/>
</dbReference>
<evidence type="ECO:0000313" key="9">
    <source>
        <dbReference type="Proteomes" id="UP001255856"/>
    </source>
</evidence>
<sequence>MVFFVWSHDDSALYLPSPAVEVSAGAISMAVQYAGFPIWTQQDDLCSKMTCPAASGPVSVVFQQEFPIITPPGQYVVTLKGTGGASEELFCVQVTFQVVAGALTAKKSSALDALQQSRRLMAI</sequence>
<dbReference type="AlphaFoldDB" id="A0AAD9II99"/>
<dbReference type="Gene3D" id="2.60.40.770">
    <property type="match status" value="1"/>
</dbReference>
<evidence type="ECO:0000313" key="8">
    <source>
        <dbReference type="EMBL" id="KAK2076677.1"/>
    </source>
</evidence>
<keyword evidence="9" id="KW-1185">Reference proteome</keyword>
<comment type="similarity">
    <text evidence="2">Belongs to the NPC2 family.</text>
</comment>
<comment type="subunit">
    <text evidence="3">Monomer.</text>
</comment>
<evidence type="ECO:0000256" key="1">
    <source>
        <dbReference type="ARBA" id="ARBA00002053"/>
    </source>
</evidence>
<evidence type="ECO:0000256" key="3">
    <source>
        <dbReference type="ARBA" id="ARBA00011245"/>
    </source>
</evidence>
<keyword evidence="4" id="KW-0813">Transport</keyword>
<evidence type="ECO:0000259" key="7">
    <source>
        <dbReference type="Pfam" id="PF02221"/>
    </source>
</evidence>
<gene>
    <name evidence="8" type="ORF">QBZ16_005437</name>
</gene>
<dbReference type="EMBL" id="JASFZW010000009">
    <property type="protein sequence ID" value="KAK2076677.1"/>
    <property type="molecule type" value="Genomic_DNA"/>
</dbReference>
<comment type="function">
    <text evidence="1">Catalyzes the intermembrane transfer of phosphatidylglycerol and phosphatidylinositol.</text>
</comment>
<dbReference type="Pfam" id="PF02221">
    <property type="entry name" value="E1_DerP2_DerF2"/>
    <property type="match status" value="1"/>
</dbReference>
<evidence type="ECO:0000256" key="4">
    <source>
        <dbReference type="ARBA" id="ARBA00022448"/>
    </source>
</evidence>
<evidence type="ECO:0000256" key="2">
    <source>
        <dbReference type="ARBA" id="ARBA00006370"/>
    </source>
</evidence>
<dbReference type="PANTHER" id="PTHR11306">
    <property type="entry name" value="NIEMANN PICK TYPE C2 PROTEIN NPC2-RELATED"/>
    <property type="match status" value="1"/>
</dbReference>